<dbReference type="Gramene" id="TKW40185">
    <property type="protein sequence ID" value="TKW40185"/>
    <property type="gene ID" value="SEVIR_1G229800v2"/>
</dbReference>
<evidence type="ECO:0000256" key="6">
    <source>
        <dbReference type="SAM" id="MobiDB-lite"/>
    </source>
</evidence>
<keyword evidence="3" id="KW-0904">Protein phosphatase</keyword>
<reference evidence="8" key="1">
    <citation type="submission" date="2019-03" db="EMBL/GenBank/DDBJ databases">
        <title>WGS assembly of Setaria viridis.</title>
        <authorList>
            <person name="Huang P."/>
            <person name="Jenkins J."/>
            <person name="Grimwood J."/>
            <person name="Barry K."/>
            <person name="Healey A."/>
            <person name="Mamidi S."/>
            <person name="Sreedasyam A."/>
            <person name="Shu S."/>
            <person name="Feldman M."/>
            <person name="Wu J."/>
            <person name="Yu Y."/>
            <person name="Chen C."/>
            <person name="Johnson J."/>
            <person name="Rokhsar D."/>
            <person name="Baxter I."/>
            <person name="Schmutz J."/>
            <person name="Brutnell T."/>
            <person name="Kellogg E."/>
        </authorList>
    </citation>
    <scope>NUCLEOTIDE SEQUENCE [LARGE SCALE GENOMIC DNA]</scope>
</reference>
<dbReference type="EC" id="3.1.3.16" evidence="1"/>
<dbReference type="PANTHER" id="PTHR13832:SF285">
    <property type="entry name" value="PROTEIN PHOSPHATASE 2C 22-RELATED"/>
    <property type="match status" value="1"/>
</dbReference>
<sequence length="393" mass="43484">MGASNSRHVSTTGGENVRIKFAVSSVQGQNDKMDDAYALVPDLDHATSFFGLYDGHSGPDVALLCARLFHIELRVHPNYETNLNNAMRSVFSRMDELLQQSNEWMELVIPAASRNWIRRLIKAIVIDTLHCKWGYIPPQNLGCSATVAVARGSRVTVGNVGSCRCVASRNGQAIQLSTDHIPRNRGERRRIQRAGGTLELDKYVAVEALRGPGYRAYRGILATSRAIGSFVFKQNKNLPPEEQLVICNPDIHSMEITDDVEFLVIANCGVWLYMTSQGVVDFVHEQLGSGETDLRVICQRLVRRVQPARPDATAMLIQFKHAAPDAAEGSEEDSDDQEIKSDAGDEGQQPSAPDRETVSRALEFVRSKQREHKGENLSGATAQSSSLRRRMPS</sequence>
<dbReference type="CDD" id="cd00143">
    <property type="entry name" value="PP2Cc"/>
    <property type="match status" value="1"/>
</dbReference>
<evidence type="ECO:0000256" key="4">
    <source>
        <dbReference type="ARBA" id="ARBA00047761"/>
    </source>
</evidence>
<dbReference type="InterPro" id="IPR015655">
    <property type="entry name" value="PP2C"/>
</dbReference>
<dbReference type="GO" id="GO:0004722">
    <property type="term" value="F:protein serine/threonine phosphatase activity"/>
    <property type="evidence" value="ECO:0007669"/>
    <property type="project" value="UniProtKB-EC"/>
</dbReference>
<name>A0A4U6WDL3_SETVI</name>
<evidence type="ECO:0000256" key="3">
    <source>
        <dbReference type="ARBA" id="ARBA00022912"/>
    </source>
</evidence>
<dbReference type="InterPro" id="IPR001932">
    <property type="entry name" value="PPM-type_phosphatase-like_dom"/>
</dbReference>
<evidence type="ECO:0000256" key="1">
    <source>
        <dbReference type="ARBA" id="ARBA00013081"/>
    </source>
</evidence>
<dbReference type="PANTHER" id="PTHR13832">
    <property type="entry name" value="PROTEIN PHOSPHATASE 2C"/>
    <property type="match status" value="1"/>
</dbReference>
<accession>A0A4U6WDL3</accession>
<feature type="compositionally biased region" description="Basic and acidic residues" evidence="6">
    <location>
        <begin position="353"/>
        <end position="375"/>
    </location>
</feature>
<dbReference type="SUPFAM" id="SSF81606">
    <property type="entry name" value="PP2C-like"/>
    <property type="match status" value="1"/>
</dbReference>
<dbReference type="OMA" id="HERIVQT"/>
<dbReference type="PROSITE" id="PS51746">
    <property type="entry name" value="PPM_2"/>
    <property type="match status" value="1"/>
</dbReference>
<comment type="catalytic activity">
    <reaction evidence="4">
        <text>O-phospho-L-seryl-[protein] + H2O = L-seryl-[protein] + phosphate</text>
        <dbReference type="Rhea" id="RHEA:20629"/>
        <dbReference type="Rhea" id="RHEA-COMP:9863"/>
        <dbReference type="Rhea" id="RHEA-COMP:11604"/>
        <dbReference type="ChEBI" id="CHEBI:15377"/>
        <dbReference type="ChEBI" id="CHEBI:29999"/>
        <dbReference type="ChEBI" id="CHEBI:43474"/>
        <dbReference type="ChEBI" id="CHEBI:83421"/>
        <dbReference type="EC" id="3.1.3.16"/>
    </reaction>
</comment>
<evidence type="ECO:0000256" key="2">
    <source>
        <dbReference type="ARBA" id="ARBA00022801"/>
    </source>
</evidence>
<dbReference type="Proteomes" id="UP000298652">
    <property type="component" value="Chromosome 1"/>
</dbReference>
<comment type="catalytic activity">
    <reaction evidence="5">
        <text>O-phospho-L-threonyl-[protein] + H2O = L-threonyl-[protein] + phosphate</text>
        <dbReference type="Rhea" id="RHEA:47004"/>
        <dbReference type="Rhea" id="RHEA-COMP:11060"/>
        <dbReference type="Rhea" id="RHEA-COMP:11605"/>
        <dbReference type="ChEBI" id="CHEBI:15377"/>
        <dbReference type="ChEBI" id="CHEBI:30013"/>
        <dbReference type="ChEBI" id="CHEBI:43474"/>
        <dbReference type="ChEBI" id="CHEBI:61977"/>
        <dbReference type="EC" id="3.1.3.16"/>
    </reaction>
</comment>
<feature type="region of interest" description="Disordered" evidence="6">
    <location>
        <begin position="323"/>
        <end position="393"/>
    </location>
</feature>
<proteinExistence type="predicted"/>
<evidence type="ECO:0000313" key="9">
    <source>
        <dbReference type="Proteomes" id="UP000298652"/>
    </source>
</evidence>
<protein>
    <recommendedName>
        <fullName evidence="1">protein-serine/threonine phosphatase</fullName>
        <ecNumber evidence="1">3.1.3.16</ecNumber>
    </recommendedName>
</protein>
<organism evidence="8 9">
    <name type="scientific">Setaria viridis</name>
    <name type="common">Green bristlegrass</name>
    <name type="synonym">Setaria italica subsp. viridis</name>
    <dbReference type="NCBI Taxonomy" id="4556"/>
    <lineage>
        <taxon>Eukaryota</taxon>
        <taxon>Viridiplantae</taxon>
        <taxon>Streptophyta</taxon>
        <taxon>Embryophyta</taxon>
        <taxon>Tracheophyta</taxon>
        <taxon>Spermatophyta</taxon>
        <taxon>Magnoliopsida</taxon>
        <taxon>Liliopsida</taxon>
        <taxon>Poales</taxon>
        <taxon>Poaceae</taxon>
        <taxon>PACMAD clade</taxon>
        <taxon>Panicoideae</taxon>
        <taxon>Panicodae</taxon>
        <taxon>Paniceae</taxon>
        <taxon>Cenchrinae</taxon>
        <taxon>Setaria</taxon>
    </lineage>
</organism>
<keyword evidence="9" id="KW-1185">Reference proteome</keyword>
<gene>
    <name evidence="8" type="ORF">SEVIR_1G229800v2</name>
</gene>
<evidence type="ECO:0000256" key="5">
    <source>
        <dbReference type="ARBA" id="ARBA00048336"/>
    </source>
</evidence>
<dbReference type="AlphaFoldDB" id="A0A4U6WDL3"/>
<evidence type="ECO:0000259" key="7">
    <source>
        <dbReference type="PROSITE" id="PS51746"/>
    </source>
</evidence>
<dbReference type="InterPro" id="IPR036457">
    <property type="entry name" value="PPM-type-like_dom_sf"/>
</dbReference>
<keyword evidence="2" id="KW-0378">Hydrolase</keyword>
<dbReference type="Pfam" id="PF00481">
    <property type="entry name" value="PP2C"/>
    <property type="match status" value="1"/>
</dbReference>
<evidence type="ECO:0000313" key="8">
    <source>
        <dbReference type="EMBL" id="TKW40185.1"/>
    </source>
</evidence>
<feature type="domain" description="PPM-type phosphatase" evidence="7">
    <location>
        <begin position="20"/>
        <end position="319"/>
    </location>
</feature>
<dbReference type="Gene3D" id="3.60.40.10">
    <property type="entry name" value="PPM-type phosphatase domain"/>
    <property type="match status" value="1"/>
</dbReference>
<dbReference type="EMBL" id="CM016552">
    <property type="protein sequence ID" value="TKW40185.1"/>
    <property type="molecule type" value="Genomic_DNA"/>
</dbReference>
<dbReference type="SMART" id="SM00332">
    <property type="entry name" value="PP2Cc"/>
    <property type="match status" value="1"/>
</dbReference>